<dbReference type="Gene3D" id="3.30.1610.10">
    <property type="entry name" value="Peptidase S59, nucleoporin"/>
    <property type="match status" value="1"/>
</dbReference>
<sequence length="1644" mass="183989">MMAVYCCDTHTHKLTQTDTLSLPKINSIEFLDLFVSPFESLSNQKKIRFHYIRRLKYRVFKFVKMFGQNTSTNTFGQPSAFSSFGNIASSQSQPSSLFGQTTQSSLFGISQPTNSSLFATPQAQPTSTFGTQSAFGGNSLFGNTQATQQPAQQNSFFGSTNRFGGTSTSFGTTGLSTAINVPTGTTIKYQPHNSTDTIVKNGHTQSTNINIRLQCITCMREYESKSLEELRIEDYAVGRKGVQQSNLFGSSTLSSGAFNNSGMTSNFGQSSSGSLFLNTQKPFGSIAPTTTTTSLFNTGLTTSSTGGGLFGQLGTNQSAFGQQTDNKSTLSFFNPTSTAQTINSFSLTQPNSLSNANVTNSLFNNAGTTAATSGLAFGSTQTSLNQNKPIFGSGLTSTFGQTQPQTSNSLFNTQQSSGLFGSLSQPSAFSNTNTGLNKSSTFAFPQTSFGQSSSFNPSISTSNVFGANTGFGSNTSSFFGQNTLGTTNTFGSFGTNAQSQPFQSTGSSFNFNPSNSGTFGSSNTGGFNSLGLSSTAFNMNQNQVAMPANPTSLANTEQIITRLQTLPYGNLPPILLENSAQSKSKTKFTIDPKTLNQYKISAKNNDVKVQRTPVVGKPTTMLFDGLDDDSAENLKSAADIFKPRQNIKKLILNKSSNNSATINNKSIDLTPKANKTTTIIPVKDNSDNFDKENESPLKRKSLSFTDVFSMNDSAKNTSRISTNSDAKTELVINRNSFNSSITNKHHQLSESSISPDSFLVRGPLVFTNSDPETSLNNSIRLKCGVVLNRTDYYTIPSLEECDQFYNPDDDSCILENFTVGRVDYGSIYWRGPLNIKGINLDEIVHIRRKEVIVYPDDDLKPPKGEGLNRPAQITLDQVWPIDKTSRELIRDAERLRVMKYAEKLEKTTLKLDATFKEYRPDTGSWVFVVKHFSKYGLDADDEDTDAEAPPEKDDGNKDNSKNFQSTSSDRKQLHNQHSFSSGSNFKTHLNGVHSEMAFHFPETNERFEDSKKNLGSSFLFNDKSFDENQESNNFKLNNESMMMRSALFVDDNIEKVTKKCKNLSFTKSQVSSQVVSSSFFPSKIKESLPKKRLLKFSTKPSTNFVNAYSLTNYAFPKIRFINGSNRFCMIVNQEVLIFELNLIDFERENSIEKIEEHLNSHSNIETSKSDLIPPLMKTNQNSLNPKFDPILNTLIDSLYGELSETQNYARHQERLRRILAWLFNVNRSLSLPDQCYQRIIHFLSTNELEFAVTECINSKLPRLSYLVSCGPYSRKELLIAQLDTWKRCEADRFIDKELLKIYVLLSGLTFWNLSNGEIIEPLDQLEWTQQLALMLVYKTIDNNDLIGTNLVKTILEQLPVKPDDVAYHLLAQNQVWIALTSSKSYLDAWFLQENLLSYNVIINDEIEKKCDSINLFMASQTKDLGWALFFALHVKNDLLRSLYVKDLLIRNVNQLINSSDLERFLKEKYLINQKFLSEAKSYLAKQNRNYQELSLNLLELGLYKESHDVMVAKIFPELIIHENHQKISELIDLLRPHQSMISNWDICGAGIYDTFLKLLKFDPDSDLEFYRDLVKNFNIHQLKCSTDRHVLCQSQMARMVNIIFAELNKGMFAYHTPIPHDYSLIELRSNAYKLFQSRALCSKF</sequence>
<feature type="region of interest" description="Disordered" evidence="12">
    <location>
        <begin position="939"/>
        <end position="985"/>
    </location>
</feature>
<name>A0A834VH66_SARSC</name>
<feature type="compositionally biased region" description="Polar residues" evidence="12">
    <location>
        <begin position="975"/>
        <end position="985"/>
    </location>
</feature>
<evidence type="ECO:0000256" key="2">
    <source>
        <dbReference type="ARBA" id="ARBA00004620"/>
    </source>
</evidence>
<dbReference type="GO" id="GO:0031965">
    <property type="term" value="C:nuclear membrane"/>
    <property type="evidence" value="ECO:0007669"/>
    <property type="project" value="UniProtKB-SubCell"/>
</dbReference>
<dbReference type="Pfam" id="PF04096">
    <property type="entry name" value="Nucleoporin2"/>
    <property type="match status" value="1"/>
</dbReference>
<dbReference type="InterPro" id="IPR007230">
    <property type="entry name" value="Nup98_auto-Pept-S59_dom"/>
</dbReference>
<keyword evidence="8" id="KW-0653">Protein transport</keyword>
<evidence type="ECO:0000256" key="11">
    <source>
        <dbReference type="ARBA" id="ARBA00023242"/>
    </source>
</evidence>
<evidence type="ECO:0000313" key="14">
    <source>
        <dbReference type="EMBL" id="KAF7495720.1"/>
    </source>
</evidence>
<gene>
    <name evidence="14" type="ORF">SSS_6862</name>
</gene>
<feature type="compositionally biased region" description="Basic and acidic residues" evidence="12">
    <location>
        <begin position="949"/>
        <end position="960"/>
    </location>
</feature>
<dbReference type="Pfam" id="PF12110">
    <property type="entry name" value="Nup96"/>
    <property type="match status" value="2"/>
</dbReference>
<feature type="domain" description="Peptidase S59" evidence="13">
    <location>
        <begin position="789"/>
        <end position="932"/>
    </location>
</feature>
<dbReference type="Gene3D" id="1.25.40.690">
    <property type="match status" value="1"/>
</dbReference>
<comment type="similarity">
    <text evidence="3">Belongs to the nucleoporin GLFG family.</text>
</comment>
<evidence type="ECO:0000256" key="5">
    <source>
        <dbReference type="ARBA" id="ARBA00022448"/>
    </source>
</evidence>
<dbReference type="PANTHER" id="PTHR23198">
    <property type="entry name" value="NUCLEOPORIN"/>
    <property type="match status" value="1"/>
</dbReference>
<evidence type="ECO:0000259" key="13">
    <source>
        <dbReference type="PROSITE" id="PS51434"/>
    </source>
</evidence>
<keyword evidence="9" id="KW-0811">Translocation</keyword>
<dbReference type="GO" id="GO:0006405">
    <property type="term" value="P:RNA export from nucleus"/>
    <property type="evidence" value="ECO:0007669"/>
    <property type="project" value="TreeGrafter"/>
</dbReference>
<evidence type="ECO:0000313" key="15">
    <source>
        <dbReference type="EnsemblMetazoa" id="KAF7495720.1"/>
    </source>
</evidence>
<evidence type="ECO:0000256" key="7">
    <source>
        <dbReference type="ARBA" id="ARBA00022816"/>
    </source>
</evidence>
<dbReference type="GO" id="GO:0003723">
    <property type="term" value="F:RNA binding"/>
    <property type="evidence" value="ECO:0007669"/>
    <property type="project" value="TreeGrafter"/>
</dbReference>
<dbReference type="InterPro" id="IPR021967">
    <property type="entry name" value="Nup98_C"/>
</dbReference>
<protein>
    <recommendedName>
        <fullName evidence="4">Nuclear pore complex protein Nup98-Nup96</fullName>
    </recommendedName>
</protein>
<keyword evidence="6" id="KW-0068">Autocatalytic cleavage</keyword>
<evidence type="ECO:0000256" key="8">
    <source>
        <dbReference type="ARBA" id="ARBA00022927"/>
    </source>
</evidence>
<reference evidence="15" key="3">
    <citation type="submission" date="2022-06" db="UniProtKB">
        <authorList>
            <consortium name="EnsemblMetazoa"/>
        </authorList>
    </citation>
    <scope>IDENTIFICATION</scope>
</reference>
<dbReference type="PROSITE" id="PS51434">
    <property type="entry name" value="NUP_C"/>
    <property type="match status" value="1"/>
</dbReference>
<dbReference type="GO" id="GO:0008139">
    <property type="term" value="F:nuclear localization sequence binding"/>
    <property type="evidence" value="ECO:0007669"/>
    <property type="project" value="TreeGrafter"/>
</dbReference>
<dbReference type="EMBL" id="WVUK01000046">
    <property type="protein sequence ID" value="KAF7495720.1"/>
    <property type="molecule type" value="Genomic_DNA"/>
</dbReference>
<keyword evidence="11" id="KW-0539">Nucleus</keyword>
<dbReference type="InterPro" id="IPR037665">
    <property type="entry name" value="Nucleoporin_S59-like"/>
</dbReference>
<dbReference type="SUPFAM" id="SSF82215">
    <property type="entry name" value="C-terminal autoproteolytic domain of nucleoporin nup98"/>
    <property type="match status" value="1"/>
</dbReference>
<proteinExistence type="inferred from homology"/>
<dbReference type="Proteomes" id="UP000070412">
    <property type="component" value="Unassembled WGS sequence"/>
</dbReference>
<dbReference type="OrthoDB" id="3797628at2759"/>
<comment type="subcellular location">
    <subcellularLocation>
        <location evidence="2">Nucleus membrane</location>
        <topology evidence="2">Peripheral membrane protein</topology>
        <orientation evidence="2">Nucleoplasmic side</orientation>
    </subcellularLocation>
    <subcellularLocation>
        <location evidence="1">Nucleus</location>
        <location evidence="1">Nuclear pore complex</location>
    </subcellularLocation>
</comment>
<keyword evidence="16" id="KW-1185">Reference proteome</keyword>
<reference evidence="16" key="1">
    <citation type="journal article" date="2020" name="PLoS Negl. Trop. Dis.">
        <title>High-quality nuclear genome for Sarcoptes scabiei-A critical resource for a neglected parasite.</title>
        <authorList>
            <person name="Korhonen P.K."/>
            <person name="Gasser R.B."/>
            <person name="Ma G."/>
            <person name="Wang T."/>
            <person name="Stroehlein A.J."/>
            <person name="Young N.D."/>
            <person name="Ang C.S."/>
            <person name="Fernando D.D."/>
            <person name="Lu H.C."/>
            <person name="Taylor S."/>
            <person name="Reynolds S.L."/>
            <person name="Mofiz E."/>
            <person name="Najaraj S.H."/>
            <person name="Gowda H."/>
            <person name="Madugundu A."/>
            <person name="Renuse S."/>
            <person name="Holt D."/>
            <person name="Pandey A."/>
            <person name="Papenfuss A.T."/>
            <person name="Fischer K."/>
        </authorList>
    </citation>
    <scope>NUCLEOTIDE SEQUENCE [LARGE SCALE GENOMIC DNA]</scope>
</reference>
<dbReference type="GO" id="GO:0006606">
    <property type="term" value="P:protein import into nucleus"/>
    <property type="evidence" value="ECO:0007669"/>
    <property type="project" value="TreeGrafter"/>
</dbReference>
<keyword evidence="5" id="KW-0813">Transport</keyword>
<evidence type="ECO:0000256" key="4">
    <source>
        <dbReference type="ARBA" id="ARBA00013472"/>
    </source>
</evidence>
<evidence type="ECO:0000256" key="3">
    <source>
        <dbReference type="ARBA" id="ARBA00008926"/>
    </source>
</evidence>
<evidence type="ECO:0000256" key="1">
    <source>
        <dbReference type="ARBA" id="ARBA00004567"/>
    </source>
</evidence>
<dbReference type="GO" id="GO:0034398">
    <property type="term" value="P:telomere tethering at nuclear periphery"/>
    <property type="evidence" value="ECO:0007669"/>
    <property type="project" value="TreeGrafter"/>
</dbReference>
<evidence type="ECO:0000313" key="16">
    <source>
        <dbReference type="Proteomes" id="UP000070412"/>
    </source>
</evidence>
<keyword evidence="7" id="KW-0509">mRNA transport</keyword>
<dbReference type="GO" id="GO:0051028">
    <property type="term" value="P:mRNA transport"/>
    <property type="evidence" value="ECO:0007669"/>
    <property type="project" value="UniProtKB-KW"/>
</dbReference>
<evidence type="ECO:0000256" key="9">
    <source>
        <dbReference type="ARBA" id="ARBA00023010"/>
    </source>
</evidence>
<feature type="compositionally biased region" description="Acidic residues" evidence="12">
    <location>
        <begin position="939"/>
        <end position="948"/>
    </location>
</feature>
<evidence type="ECO:0000256" key="12">
    <source>
        <dbReference type="SAM" id="MobiDB-lite"/>
    </source>
</evidence>
<dbReference type="GO" id="GO:0000973">
    <property type="term" value="P:post-transcriptional tethering of RNA polymerase II gene DNA at nuclear periphery"/>
    <property type="evidence" value="ECO:0007669"/>
    <property type="project" value="TreeGrafter"/>
</dbReference>
<dbReference type="PANTHER" id="PTHR23198:SF6">
    <property type="entry name" value="NUCLEAR PORE COMPLEX PROTEIN NUP98-NUP96"/>
    <property type="match status" value="1"/>
</dbReference>
<dbReference type="GO" id="GO:0044614">
    <property type="term" value="C:nuclear pore cytoplasmic filaments"/>
    <property type="evidence" value="ECO:0007669"/>
    <property type="project" value="TreeGrafter"/>
</dbReference>
<organism evidence="14">
    <name type="scientific">Sarcoptes scabiei</name>
    <name type="common">Itch mite</name>
    <name type="synonym">Acarus scabiei</name>
    <dbReference type="NCBI Taxonomy" id="52283"/>
    <lineage>
        <taxon>Eukaryota</taxon>
        <taxon>Metazoa</taxon>
        <taxon>Ecdysozoa</taxon>
        <taxon>Arthropoda</taxon>
        <taxon>Chelicerata</taxon>
        <taxon>Arachnida</taxon>
        <taxon>Acari</taxon>
        <taxon>Acariformes</taxon>
        <taxon>Sarcoptiformes</taxon>
        <taxon>Astigmata</taxon>
        <taxon>Psoroptidia</taxon>
        <taxon>Sarcoptoidea</taxon>
        <taxon>Sarcoptidae</taxon>
        <taxon>Sarcoptinae</taxon>
        <taxon>Sarcoptes</taxon>
    </lineage>
</organism>
<dbReference type="GO" id="GO:0017056">
    <property type="term" value="F:structural constituent of nuclear pore"/>
    <property type="evidence" value="ECO:0007669"/>
    <property type="project" value="InterPro"/>
</dbReference>
<evidence type="ECO:0000256" key="10">
    <source>
        <dbReference type="ARBA" id="ARBA00023132"/>
    </source>
</evidence>
<keyword evidence="10" id="KW-0906">Nuclear pore complex</keyword>
<reference evidence="14" key="2">
    <citation type="submission" date="2020-01" db="EMBL/GenBank/DDBJ databases">
        <authorList>
            <person name="Korhonen P.K.K."/>
            <person name="Guangxu M.G."/>
            <person name="Wang T.W."/>
            <person name="Stroehlein A.J.S."/>
            <person name="Young N.D."/>
            <person name="Ang C.-S.A."/>
            <person name="Fernando D.W.F."/>
            <person name="Lu H.L."/>
            <person name="Taylor S.T."/>
            <person name="Ehtesham M.E.M."/>
            <person name="Najaraj S.H.N."/>
            <person name="Harsha G.H.G."/>
            <person name="Madugundu A.M."/>
            <person name="Renuse S.R."/>
            <person name="Holt D.H."/>
            <person name="Pandey A.P."/>
            <person name="Papenfuss A.P."/>
            <person name="Gasser R.B.G."/>
            <person name="Fischer K.F."/>
        </authorList>
    </citation>
    <scope>NUCLEOTIDE SEQUENCE</scope>
    <source>
        <strain evidence="14">SSS_KF_BRIS2020</strain>
    </source>
</reference>
<accession>A0A834VH66</accession>
<evidence type="ECO:0000256" key="6">
    <source>
        <dbReference type="ARBA" id="ARBA00022813"/>
    </source>
</evidence>
<dbReference type="FunFam" id="1.10.10.2360:FF:000001">
    <property type="entry name" value="Nuclear pore complex protein Nup98-Nup96"/>
    <property type="match status" value="1"/>
</dbReference>
<dbReference type="InterPro" id="IPR036903">
    <property type="entry name" value="Nup98_auto-Pept-S59_dom_sf"/>
</dbReference>
<dbReference type="Pfam" id="PF21240">
    <property type="entry name" value="Nup98_GLEBS"/>
    <property type="match status" value="1"/>
</dbReference>
<dbReference type="Gene3D" id="1.10.10.2360">
    <property type="match status" value="1"/>
</dbReference>
<dbReference type="EnsemblMetazoa" id="SSS_6862s_mrna">
    <property type="protein sequence ID" value="KAF7495720.1"/>
    <property type="gene ID" value="SSS_6862"/>
</dbReference>